<name>A0A9E2KYB8_9FUSO</name>
<dbReference type="InterPro" id="IPR013011">
    <property type="entry name" value="PTS_EIIB_2"/>
</dbReference>
<dbReference type="InterPro" id="IPR016152">
    <property type="entry name" value="PTrfase/Anion_transptr"/>
</dbReference>
<evidence type="ECO:0000256" key="1">
    <source>
        <dbReference type="ARBA" id="ARBA00022679"/>
    </source>
</evidence>
<dbReference type="InterPro" id="IPR036095">
    <property type="entry name" value="PTS_EIIB-like_sf"/>
</dbReference>
<evidence type="ECO:0000256" key="3">
    <source>
        <dbReference type="ARBA" id="ARBA00023015"/>
    </source>
</evidence>
<dbReference type="InterPro" id="IPR007737">
    <property type="entry name" value="Mga_HTH"/>
</dbReference>
<dbReference type="InterPro" id="IPR036634">
    <property type="entry name" value="PRD_sf"/>
</dbReference>
<evidence type="ECO:0000259" key="7">
    <source>
        <dbReference type="PROSITE" id="PS51099"/>
    </source>
</evidence>
<dbReference type="Pfam" id="PF08279">
    <property type="entry name" value="HTH_11"/>
    <property type="match status" value="1"/>
</dbReference>
<dbReference type="Pfam" id="PF00359">
    <property type="entry name" value="PTS_EIIA_2"/>
    <property type="match status" value="1"/>
</dbReference>
<dbReference type="Pfam" id="PF00874">
    <property type="entry name" value="PRD"/>
    <property type="match status" value="1"/>
</dbReference>
<evidence type="ECO:0000313" key="10">
    <source>
        <dbReference type="Proteomes" id="UP000724657"/>
    </source>
</evidence>
<dbReference type="CDD" id="cd05568">
    <property type="entry name" value="PTS_IIB_bgl_like"/>
    <property type="match status" value="1"/>
</dbReference>
<proteinExistence type="predicted"/>
<organism evidence="9 10">
    <name type="scientific">Candidatus Fusobacterium pullicola</name>
    <dbReference type="NCBI Taxonomy" id="2838601"/>
    <lineage>
        <taxon>Bacteria</taxon>
        <taxon>Fusobacteriati</taxon>
        <taxon>Fusobacteriota</taxon>
        <taxon>Fusobacteriia</taxon>
        <taxon>Fusobacteriales</taxon>
        <taxon>Fusobacteriaceae</taxon>
        <taxon>Fusobacterium</taxon>
    </lineage>
</organism>
<keyword evidence="4" id="KW-0010">Activator</keyword>
<dbReference type="PANTHER" id="PTHR30185:SF18">
    <property type="entry name" value="TRANSCRIPTIONAL REGULATOR MTLR"/>
    <property type="match status" value="1"/>
</dbReference>
<dbReference type="InterPro" id="IPR013196">
    <property type="entry name" value="HTH_11"/>
</dbReference>
<keyword evidence="3" id="KW-0805">Transcription regulation</keyword>
<reference evidence="9" key="1">
    <citation type="journal article" date="2021" name="PeerJ">
        <title>Extensive microbial diversity within the chicken gut microbiome revealed by metagenomics and culture.</title>
        <authorList>
            <person name="Gilroy R."/>
            <person name="Ravi A."/>
            <person name="Getino M."/>
            <person name="Pursley I."/>
            <person name="Horton D.L."/>
            <person name="Alikhan N.F."/>
            <person name="Baker D."/>
            <person name="Gharbi K."/>
            <person name="Hall N."/>
            <person name="Watson M."/>
            <person name="Adriaenssens E.M."/>
            <person name="Foster-Nyarko E."/>
            <person name="Jarju S."/>
            <person name="Secka A."/>
            <person name="Antonio M."/>
            <person name="Oren A."/>
            <person name="Chaudhuri R.R."/>
            <person name="La Ragione R."/>
            <person name="Hildebrand F."/>
            <person name="Pallen M.J."/>
        </authorList>
    </citation>
    <scope>NUCLEOTIDE SEQUENCE</scope>
    <source>
        <strain evidence="9">A6-441</strain>
    </source>
</reference>
<keyword evidence="2" id="KW-0677">Repeat</keyword>
<evidence type="ECO:0000259" key="8">
    <source>
        <dbReference type="PROSITE" id="PS51372"/>
    </source>
</evidence>
<dbReference type="AlphaFoldDB" id="A0A9E2KYB8"/>
<dbReference type="InterPro" id="IPR050661">
    <property type="entry name" value="BglG_antiterminators"/>
</dbReference>
<dbReference type="InterPro" id="IPR011608">
    <property type="entry name" value="PRD"/>
</dbReference>
<dbReference type="InterPro" id="IPR002178">
    <property type="entry name" value="PTS_EIIA_type-2_dom"/>
</dbReference>
<dbReference type="Proteomes" id="UP000724657">
    <property type="component" value="Unassembled WGS sequence"/>
</dbReference>
<dbReference type="SUPFAM" id="SSF63520">
    <property type="entry name" value="PTS-regulatory domain, PRD"/>
    <property type="match status" value="1"/>
</dbReference>
<dbReference type="EMBL" id="JAHLFN010000067">
    <property type="protein sequence ID" value="MBU3842747.1"/>
    <property type="molecule type" value="Genomic_DNA"/>
</dbReference>
<keyword evidence="1" id="KW-0808">Transferase</keyword>
<gene>
    <name evidence="9" type="ORF">IAA47_07185</name>
</gene>
<evidence type="ECO:0000256" key="4">
    <source>
        <dbReference type="ARBA" id="ARBA00023159"/>
    </source>
</evidence>
<dbReference type="GO" id="GO:0006355">
    <property type="term" value="P:regulation of DNA-templated transcription"/>
    <property type="evidence" value="ECO:0007669"/>
    <property type="project" value="InterPro"/>
</dbReference>
<dbReference type="Gene3D" id="1.10.10.10">
    <property type="entry name" value="Winged helix-like DNA-binding domain superfamily/Winged helix DNA-binding domain"/>
    <property type="match status" value="1"/>
</dbReference>
<dbReference type="PROSITE" id="PS51372">
    <property type="entry name" value="PRD_2"/>
    <property type="match status" value="1"/>
</dbReference>
<evidence type="ECO:0000313" key="9">
    <source>
        <dbReference type="EMBL" id="MBU3842747.1"/>
    </source>
</evidence>
<dbReference type="Pfam" id="PF05043">
    <property type="entry name" value="Mga"/>
    <property type="match status" value="1"/>
</dbReference>
<keyword evidence="5" id="KW-0804">Transcription</keyword>
<feature type="domain" description="PTS EIIB type-2" evidence="7">
    <location>
        <begin position="396"/>
        <end position="487"/>
    </location>
</feature>
<dbReference type="Gene3D" id="3.40.50.2300">
    <property type="match status" value="1"/>
</dbReference>
<evidence type="ECO:0000256" key="2">
    <source>
        <dbReference type="ARBA" id="ARBA00022737"/>
    </source>
</evidence>
<dbReference type="InterPro" id="IPR036388">
    <property type="entry name" value="WH-like_DNA-bd_sf"/>
</dbReference>
<dbReference type="PROSITE" id="PS51094">
    <property type="entry name" value="PTS_EIIA_TYPE_2"/>
    <property type="match status" value="1"/>
</dbReference>
<dbReference type="SUPFAM" id="SSF52794">
    <property type="entry name" value="PTS system IIB component-like"/>
    <property type="match status" value="1"/>
</dbReference>
<dbReference type="Gene3D" id="3.40.930.10">
    <property type="entry name" value="Mannitol-specific EII, Chain A"/>
    <property type="match status" value="1"/>
</dbReference>
<dbReference type="GO" id="GO:0009401">
    <property type="term" value="P:phosphoenolpyruvate-dependent sugar phosphotransferase system"/>
    <property type="evidence" value="ECO:0007669"/>
    <property type="project" value="InterPro"/>
</dbReference>
<dbReference type="Gene3D" id="1.10.1790.10">
    <property type="entry name" value="PRD domain"/>
    <property type="match status" value="1"/>
</dbReference>
<evidence type="ECO:0000256" key="5">
    <source>
        <dbReference type="ARBA" id="ARBA00023163"/>
    </source>
</evidence>
<comment type="caution">
    <text evidence="9">The sequence shown here is derived from an EMBL/GenBank/DDBJ whole genome shotgun (WGS) entry which is preliminary data.</text>
</comment>
<dbReference type="PANTHER" id="PTHR30185">
    <property type="entry name" value="CRYPTIC BETA-GLUCOSIDE BGL OPERON ANTITERMINATOR"/>
    <property type="match status" value="1"/>
</dbReference>
<dbReference type="GO" id="GO:0008982">
    <property type="term" value="F:protein-N(PI)-phosphohistidine-sugar phosphotransferase activity"/>
    <property type="evidence" value="ECO:0007669"/>
    <property type="project" value="InterPro"/>
</dbReference>
<evidence type="ECO:0000259" key="6">
    <source>
        <dbReference type="PROSITE" id="PS51094"/>
    </source>
</evidence>
<reference evidence="9" key="2">
    <citation type="submission" date="2021-04" db="EMBL/GenBank/DDBJ databases">
        <authorList>
            <person name="Gilroy R."/>
        </authorList>
    </citation>
    <scope>NUCLEOTIDE SEQUENCE</scope>
    <source>
        <strain evidence="9">A6-441</strain>
    </source>
</reference>
<sequence length="673" mass="78375">MLTSRSTKILKFLLSQDKKIFLKDIAEYFKVSERTIRYELDKINEELNKENQISLNKGECFIENIEEIEKILNENTPYIPSAKERELFILLNICLIRKIKQSTLSDFLDISISTVKAHLRDIRKVLDVYGLKLEILPKKGLVIEGSEEQIRQCTLKAITLCKREKSKFLDNIIYEYLGDINQEGIKLFINYCQKLMEKIISDEAYDIILKYITLVIYFNKNDNKIKNIKNSNFLENTKEYEAIIQSKALLEGFYEMEFSKEEYLKMTDYFLGSHTYNITYSYYENWVEIEIMVKNFIEQVNKELEVDIANDETLILGLINHIKPTIYRIKNGIELENSIYEEVVESYPNLFSIVKKAVEKLENFIGIIFTNDEIAFLTIHFKAAIDRNIKIKKEKLKVLIVCGSGYGSSKLLAQQIKDIYRVEIVDAIPRYLLEKVERRKDIDLILTTVPLDNFNTNRDVIRVNPILSKEDIQSLDNYPVPRDNKKILFSQLIKVLEDNSNIVVTEKLLKSLKNFLDTKLIDDICQKKNTIFDLLPESRIIIKGKAKNWEEAIIETGNLLLRDGCIKEDYIDEMVKIVKEFGNYILFVPGVIFPHAKAKSKVSKTGFSLAIYEEGIDFIDGNKINVVISFCSQDGREHLDSLVEIIENFEENKLLKKLKRCKNSKDVLKCINI</sequence>
<dbReference type="SUPFAM" id="SSF55804">
    <property type="entry name" value="Phoshotransferase/anion transport protein"/>
    <property type="match status" value="1"/>
</dbReference>
<accession>A0A9E2KYB8</accession>
<feature type="domain" description="PRD" evidence="8">
    <location>
        <begin position="284"/>
        <end position="391"/>
    </location>
</feature>
<dbReference type="PROSITE" id="PS51099">
    <property type="entry name" value="PTS_EIIB_TYPE_2"/>
    <property type="match status" value="1"/>
</dbReference>
<feature type="domain" description="PTS EIIA type-2" evidence="6">
    <location>
        <begin position="533"/>
        <end position="673"/>
    </location>
</feature>
<protein>
    <submittedName>
        <fullName evidence="9">BglG family transcription antiterminator</fullName>
    </submittedName>
</protein>